<name>A0A5J4T809_9EUKA</name>
<feature type="compositionally biased region" description="Polar residues" evidence="1">
    <location>
        <begin position="35"/>
        <end position="52"/>
    </location>
</feature>
<organism evidence="2 3">
    <name type="scientific">Streblomastix strix</name>
    <dbReference type="NCBI Taxonomy" id="222440"/>
    <lineage>
        <taxon>Eukaryota</taxon>
        <taxon>Metamonada</taxon>
        <taxon>Preaxostyla</taxon>
        <taxon>Oxymonadida</taxon>
        <taxon>Streblomastigidae</taxon>
        <taxon>Streblomastix</taxon>
    </lineage>
</organism>
<feature type="region of interest" description="Disordered" evidence="1">
    <location>
        <begin position="35"/>
        <end position="66"/>
    </location>
</feature>
<evidence type="ECO:0000256" key="1">
    <source>
        <dbReference type="SAM" id="MobiDB-lite"/>
    </source>
</evidence>
<evidence type="ECO:0000313" key="3">
    <source>
        <dbReference type="Proteomes" id="UP000324800"/>
    </source>
</evidence>
<evidence type="ECO:0000313" key="2">
    <source>
        <dbReference type="EMBL" id="KAA6354389.1"/>
    </source>
</evidence>
<sequence>MHNKSQNQKQKERTKRNKPINWRELQLTKQMTIETKINLKTQPNKDTSLTETMDSEGMTAGRSYRPLSTEKIIPRLISQKYPPSIYFTIQTDQMDSEETVA</sequence>
<feature type="region of interest" description="Disordered" evidence="1">
    <location>
        <begin position="1"/>
        <end position="21"/>
    </location>
</feature>
<gene>
    <name evidence="2" type="ORF">EZS28_050085</name>
</gene>
<dbReference type="Proteomes" id="UP000324800">
    <property type="component" value="Unassembled WGS sequence"/>
</dbReference>
<reference evidence="2 3" key="1">
    <citation type="submission" date="2019-03" db="EMBL/GenBank/DDBJ databases">
        <title>Single cell metagenomics reveals metabolic interactions within the superorganism composed of flagellate Streblomastix strix and complex community of Bacteroidetes bacteria on its surface.</title>
        <authorList>
            <person name="Treitli S.C."/>
            <person name="Kolisko M."/>
            <person name="Husnik F."/>
            <person name="Keeling P."/>
            <person name="Hampl V."/>
        </authorList>
    </citation>
    <scope>NUCLEOTIDE SEQUENCE [LARGE SCALE GENOMIC DNA]</scope>
    <source>
        <strain evidence="2">ST1C</strain>
    </source>
</reference>
<dbReference type="AlphaFoldDB" id="A0A5J4T809"/>
<proteinExistence type="predicted"/>
<dbReference type="EMBL" id="SNRW01036413">
    <property type="protein sequence ID" value="KAA6354389.1"/>
    <property type="molecule type" value="Genomic_DNA"/>
</dbReference>
<accession>A0A5J4T809</accession>
<protein>
    <submittedName>
        <fullName evidence="2">Uncharacterized protein</fullName>
    </submittedName>
</protein>
<comment type="caution">
    <text evidence="2">The sequence shown here is derived from an EMBL/GenBank/DDBJ whole genome shotgun (WGS) entry which is preliminary data.</text>
</comment>